<gene>
    <name evidence="1" type="ORF">WKW79_12475</name>
</gene>
<dbReference type="Proteomes" id="UP001367030">
    <property type="component" value="Unassembled WGS sequence"/>
</dbReference>
<dbReference type="InterPro" id="IPR013406">
    <property type="entry name" value="CHP02574_addiction_mod"/>
</dbReference>
<protein>
    <submittedName>
        <fullName evidence="1">Addiction module protein</fullName>
    </submittedName>
</protein>
<reference evidence="1 2" key="1">
    <citation type="submission" date="2024-03" db="EMBL/GenBank/DDBJ databases">
        <title>Novel species of the genus Variovorax.</title>
        <authorList>
            <person name="Liu Q."/>
            <person name="Xin Y.-H."/>
        </authorList>
    </citation>
    <scope>NUCLEOTIDE SEQUENCE [LARGE SCALE GENOMIC DNA]</scope>
    <source>
        <strain evidence="1 2">KACC 18901</strain>
    </source>
</reference>
<dbReference type="Pfam" id="PF09720">
    <property type="entry name" value="Unstab_antitox"/>
    <property type="match status" value="1"/>
</dbReference>
<proteinExistence type="predicted"/>
<keyword evidence="2" id="KW-1185">Reference proteome</keyword>
<accession>A0ABU8X6H6</accession>
<evidence type="ECO:0000313" key="2">
    <source>
        <dbReference type="Proteomes" id="UP001367030"/>
    </source>
</evidence>
<dbReference type="EMBL" id="JBBKZS010000004">
    <property type="protein sequence ID" value="MEJ8855393.1"/>
    <property type="molecule type" value="Genomic_DNA"/>
</dbReference>
<name>A0ABU8X6H6_9BURK</name>
<evidence type="ECO:0000313" key="1">
    <source>
        <dbReference type="EMBL" id="MEJ8855393.1"/>
    </source>
</evidence>
<dbReference type="RefSeq" id="WP_340335468.1">
    <property type="nucleotide sequence ID" value="NZ_JBBKZS010000004.1"/>
</dbReference>
<comment type="caution">
    <text evidence="1">The sequence shown here is derived from an EMBL/GenBank/DDBJ whole genome shotgun (WGS) entry which is preliminary data.</text>
</comment>
<organism evidence="1 2">
    <name type="scientific">Variovorax robiniae</name>
    <dbReference type="NCBI Taxonomy" id="1836199"/>
    <lineage>
        <taxon>Bacteria</taxon>
        <taxon>Pseudomonadati</taxon>
        <taxon>Pseudomonadota</taxon>
        <taxon>Betaproteobacteria</taxon>
        <taxon>Burkholderiales</taxon>
        <taxon>Comamonadaceae</taxon>
        <taxon>Variovorax</taxon>
    </lineage>
</organism>
<sequence>MQIAELAALPLPERLAAMEALWDSLSHDPAHDPSPAWHQEVLAQRRKELAQGHTLPWDEVKRHLRALRDDKPH</sequence>